<dbReference type="PANTHER" id="PTHR45011">
    <property type="entry name" value="DAP3-BINDING CELL DEATH ENHANCER 1"/>
    <property type="match status" value="1"/>
</dbReference>
<dbReference type="Proteomes" id="UP001497525">
    <property type="component" value="Unassembled WGS sequence"/>
</dbReference>
<sequence>MDFSESNFVRNRRPQTFTEVTQLLKEDQGPKRKYVSYVNRVPFARRKKSDGWLVVGIEVLVVLTAFTLAILAYVYADELHLRITRAYAKMGVKRAQSILSERLLHDGKTQEERDEAIHWLEKAAKSGDPKANYNLVIAHMKKHSDKRAPITADEARRMMEHASNNGISEAQKFLQHCIGEICPHIERHFPKFV</sequence>
<dbReference type="SUPFAM" id="SSF81901">
    <property type="entry name" value="HCP-like"/>
    <property type="match status" value="1"/>
</dbReference>
<reference evidence="2" key="1">
    <citation type="submission" date="2024-06" db="EMBL/GenBank/DDBJ databases">
        <authorList>
            <person name="Liu X."/>
            <person name="Lenzi L."/>
            <person name="Haldenby T S."/>
            <person name="Uol C."/>
        </authorList>
    </citation>
    <scope>NUCLEOTIDE SEQUENCE</scope>
</reference>
<keyword evidence="1" id="KW-1133">Transmembrane helix</keyword>
<dbReference type="Gene3D" id="1.25.40.10">
    <property type="entry name" value="Tetratricopeptide repeat domain"/>
    <property type="match status" value="1"/>
</dbReference>
<keyword evidence="1" id="KW-0812">Transmembrane</keyword>
<dbReference type="InterPro" id="IPR011990">
    <property type="entry name" value="TPR-like_helical_dom_sf"/>
</dbReference>
<evidence type="ECO:0000313" key="2">
    <source>
        <dbReference type="EMBL" id="CAL5132279.1"/>
    </source>
</evidence>
<protein>
    <submittedName>
        <fullName evidence="2">Uncharacterized protein</fullName>
    </submittedName>
</protein>
<proteinExistence type="predicted"/>
<dbReference type="EMBL" id="CAXLJL010000123">
    <property type="protein sequence ID" value="CAL5132279.1"/>
    <property type="molecule type" value="Genomic_DNA"/>
</dbReference>
<dbReference type="AlphaFoldDB" id="A0AAV2T556"/>
<feature type="transmembrane region" description="Helical" evidence="1">
    <location>
        <begin position="52"/>
        <end position="76"/>
    </location>
</feature>
<keyword evidence="1" id="KW-0472">Membrane</keyword>
<dbReference type="PANTHER" id="PTHR45011:SF1">
    <property type="entry name" value="DAP3-BINDING CELL DEATH ENHANCER 1"/>
    <property type="match status" value="1"/>
</dbReference>
<organism evidence="2 3">
    <name type="scientific">Calicophoron daubneyi</name>
    <name type="common">Rumen fluke</name>
    <name type="synonym">Paramphistomum daubneyi</name>
    <dbReference type="NCBI Taxonomy" id="300641"/>
    <lineage>
        <taxon>Eukaryota</taxon>
        <taxon>Metazoa</taxon>
        <taxon>Spiralia</taxon>
        <taxon>Lophotrochozoa</taxon>
        <taxon>Platyhelminthes</taxon>
        <taxon>Trematoda</taxon>
        <taxon>Digenea</taxon>
        <taxon>Plagiorchiida</taxon>
        <taxon>Pronocephalata</taxon>
        <taxon>Paramphistomoidea</taxon>
        <taxon>Paramphistomidae</taxon>
        <taxon>Calicophoron</taxon>
    </lineage>
</organism>
<evidence type="ECO:0000256" key="1">
    <source>
        <dbReference type="SAM" id="Phobius"/>
    </source>
</evidence>
<dbReference type="InterPro" id="IPR052748">
    <property type="entry name" value="ISR_Activator"/>
</dbReference>
<name>A0AAV2T556_CALDB</name>
<gene>
    <name evidence="2" type="ORF">CDAUBV1_LOCUS5118</name>
</gene>
<accession>A0AAV2T556</accession>
<comment type="caution">
    <text evidence="2">The sequence shown here is derived from an EMBL/GenBank/DDBJ whole genome shotgun (WGS) entry which is preliminary data.</text>
</comment>
<evidence type="ECO:0000313" key="3">
    <source>
        <dbReference type="Proteomes" id="UP001497525"/>
    </source>
</evidence>